<accession>A0A2M4DD22</accession>
<evidence type="ECO:0000256" key="1">
    <source>
        <dbReference type="SAM" id="SignalP"/>
    </source>
</evidence>
<proteinExistence type="predicted"/>
<reference evidence="2" key="1">
    <citation type="submission" date="2018-01" db="EMBL/GenBank/DDBJ databases">
        <title>An insight into the sialome of Amazonian anophelines.</title>
        <authorList>
            <person name="Ribeiro J.M."/>
            <person name="Scarpassa V."/>
            <person name="Calvo E."/>
        </authorList>
    </citation>
    <scope>NUCLEOTIDE SEQUENCE</scope>
</reference>
<sequence length="109" mass="12213">MIHSRNLLAVIARAFFPIPLEACEDTCAKVKHRNRLLPSLLATPQAGAAFDSLIYECLLDKDPEETRKRKRLGLFVLPFVYRSLLIARIVLFLSEAEASVKTDRQTSGG</sequence>
<keyword evidence="1" id="KW-0732">Signal</keyword>
<protein>
    <submittedName>
        <fullName evidence="2">Putative secreted protein</fullName>
    </submittedName>
</protein>
<name>A0A2M4DD22_ANODA</name>
<feature type="chain" id="PRO_5014727563" evidence="1">
    <location>
        <begin position="23"/>
        <end position="109"/>
    </location>
</feature>
<dbReference type="AlphaFoldDB" id="A0A2M4DD22"/>
<organism evidence="2">
    <name type="scientific">Anopheles darlingi</name>
    <name type="common">Mosquito</name>
    <dbReference type="NCBI Taxonomy" id="43151"/>
    <lineage>
        <taxon>Eukaryota</taxon>
        <taxon>Metazoa</taxon>
        <taxon>Ecdysozoa</taxon>
        <taxon>Arthropoda</taxon>
        <taxon>Hexapoda</taxon>
        <taxon>Insecta</taxon>
        <taxon>Pterygota</taxon>
        <taxon>Neoptera</taxon>
        <taxon>Endopterygota</taxon>
        <taxon>Diptera</taxon>
        <taxon>Nematocera</taxon>
        <taxon>Culicoidea</taxon>
        <taxon>Culicidae</taxon>
        <taxon>Anophelinae</taxon>
        <taxon>Anopheles</taxon>
    </lineage>
</organism>
<feature type="signal peptide" evidence="1">
    <location>
        <begin position="1"/>
        <end position="22"/>
    </location>
</feature>
<evidence type="ECO:0000313" key="2">
    <source>
        <dbReference type="EMBL" id="MBW75467.1"/>
    </source>
</evidence>
<dbReference type="EMBL" id="GGFL01011289">
    <property type="protein sequence ID" value="MBW75467.1"/>
    <property type="molecule type" value="Transcribed_RNA"/>
</dbReference>